<name>A0A7J0BXK6_9BACT</name>
<proteinExistence type="predicted"/>
<dbReference type="SUPFAM" id="SSF53474">
    <property type="entry name" value="alpha/beta-Hydrolases"/>
    <property type="match status" value="1"/>
</dbReference>
<dbReference type="RefSeq" id="WP_174411034.1">
    <property type="nucleotide sequence ID" value="NZ_BLVP01000036.1"/>
</dbReference>
<organism evidence="3 4">
    <name type="scientific">Desulfovibrio psychrotolerans</name>
    <dbReference type="NCBI Taxonomy" id="415242"/>
    <lineage>
        <taxon>Bacteria</taxon>
        <taxon>Pseudomonadati</taxon>
        <taxon>Thermodesulfobacteriota</taxon>
        <taxon>Desulfovibrionia</taxon>
        <taxon>Desulfovibrionales</taxon>
        <taxon>Desulfovibrionaceae</taxon>
        <taxon>Desulfovibrio</taxon>
    </lineage>
</organism>
<dbReference type="InterPro" id="IPR000073">
    <property type="entry name" value="AB_hydrolase_1"/>
</dbReference>
<keyword evidence="3" id="KW-0378">Hydrolase</keyword>
<dbReference type="PANTHER" id="PTHR37946">
    <property type="entry name" value="SLL1969 PROTEIN"/>
    <property type="match status" value="1"/>
</dbReference>
<dbReference type="Gene3D" id="3.40.50.1820">
    <property type="entry name" value="alpha/beta hydrolase"/>
    <property type="match status" value="1"/>
</dbReference>
<evidence type="ECO:0000313" key="3">
    <source>
        <dbReference type="EMBL" id="GFM38427.1"/>
    </source>
</evidence>
<protein>
    <submittedName>
        <fullName evidence="3">Alpha/beta hydrolase</fullName>
    </submittedName>
</protein>
<accession>A0A7J0BXK6</accession>
<dbReference type="PANTHER" id="PTHR37946:SF1">
    <property type="entry name" value="SLL1969 PROTEIN"/>
    <property type="match status" value="1"/>
</dbReference>
<feature type="transmembrane region" description="Helical" evidence="1">
    <location>
        <begin position="46"/>
        <end position="69"/>
    </location>
</feature>
<dbReference type="Pfam" id="PF12697">
    <property type="entry name" value="Abhydrolase_6"/>
    <property type="match status" value="1"/>
</dbReference>
<evidence type="ECO:0000313" key="4">
    <source>
        <dbReference type="Proteomes" id="UP000503820"/>
    </source>
</evidence>
<keyword evidence="4" id="KW-1185">Reference proteome</keyword>
<evidence type="ECO:0000259" key="2">
    <source>
        <dbReference type="Pfam" id="PF12697"/>
    </source>
</evidence>
<evidence type="ECO:0000256" key="1">
    <source>
        <dbReference type="SAM" id="Phobius"/>
    </source>
</evidence>
<feature type="transmembrane region" description="Helical" evidence="1">
    <location>
        <begin position="5"/>
        <end position="26"/>
    </location>
</feature>
<dbReference type="InterPro" id="IPR029058">
    <property type="entry name" value="AB_hydrolase_fold"/>
</dbReference>
<feature type="domain" description="AB hydrolase-1" evidence="2">
    <location>
        <begin position="90"/>
        <end position="265"/>
    </location>
</feature>
<keyword evidence="1" id="KW-0812">Transmembrane</keyword>
<gene>
    <name evidence="3" type="ORF">DSM19430T_31110</name>
</gene>
<keyword evidence="1" id="KW-0472">Membrane</keyword>
<dbReference type="EMBL" id="BLVP01000036">
    <property type="protein sequence ID" value="GFM38427.1"/>
    <property type="molecule type" value="Genomic_DNA"/>
</dbReference>
<keyword evidence="1" id="KW-1133">Transmembrane helix</keyword>
<sequence>MLWFLLKAVILLTVLVSLITYLLYWYEEGSRPYGPHPGVCTRAACIARGMGMSFLSQTIVFFTYPLALFNRAAIPRAGSLKDASRNNPPVLLVHGLYHNASAWVLYRRWLKEAGFSNTFCYSYFSFNTHFDALVDKLENRVAALEAACPGVKPVLVGHSLGGLIIRSWIARNDNQNRVLGVVTLGSPHQGSKLAGLGIGSLCRSIVFRSPLIRRIESEDIQPAMPCYSLSSALDNMVLPQEGLHIRNPAWREERTPLVSHIAMLYHRGTAMQAIAAIRAIVDEHAGHGDGLLHRDAEWEEPEAAGEPESRIHIPT</sequence>
<dbReference type="GO" id="GO:0016787">
    <property type="term" value="F:hydrolase activity"/>
    <property type="evidence" value="ECO:0007669"/>
    <property type="project" value="UniProtKB-KW"/>
</dbReference>
<dbReference type="Proteomes" id="UP000503820">
    <property type="component" value="Unassembled WGS sequence"/>
</dbReference>
<dbReference type="AlphaFoldDB" id="A0A7J0BXK6"/>
<reference evidence="3 4" key="1">
    <citation type="submission" date="2020-05" db="EMBL/GenBank/DDBJ databases">
        <title>Draft genome sequence of Desulfovibrio psychrotolerans JS1T.</title>
        <authorList>
            <person name="Ueno A."/>
            <person name="Tamazawa S."/>
            <person name="Tamamura S."/>
            <person name="Murakami T."/>
            <person name="Kiyama T."/>
            <person name="Inomata H."/>
            <person name="Amano Y."/>
            <person name="Miyakawa K."/>
            <person name="Tamaki H."/>
            <person name="Naganuma T."/>
            <person name="Kaneko K."/>
        </authorList>
    </citation>
    <scope>NUCLEOTIDE SEQUENCE [LARGE SCALE GENOMIC DNA]</scope>
    <source>
        <strain evidence="3 4">JS1</strain>
    </source>
</reference>
<comment type="caution">
    <text evidence="3">The sequence shown here is derived from an EMBL/GenBank/DDBJ whole genome shotgun (WGS) entry which is preliminary data.</text>
</comment>